<reference evidence="2 3" key="1">
    <citation type="submission" date="2018-07" db="EMBL/GenBank/DDBJ databases">
        <title>Crenobacter cavernae sp. nov., isolated from a karst cave.</title>
        <authorList>
            <person name="Zhu H."/>
        </authorList>
    </citation>
    <scope>NUCLEOTIDE SEQUENCE [LARGE SCALE GENOMIC DNA]</scope>
    <source>
        <strain evidence="2 3">K1W11S-77</strain>
    </source>
</reference>
<evidence type="ECO:0000256" key="1">
    <source>
        <dbReference type="SAM" id="Phobius"/>
    </source>
</evidence>
<dbReference type="KEGG" id="ccah:DWG20_15250"/>
<evidence type="ECO:0000313" key="3">
    <source>
        <dbReference type="Proteomes" id="UP000254537"/>
    </source>
</evidence>
<organism evidence="2 3">
    <name type="scientific">Crenobacter cavernae</name>
    <dbReference type="NCBI Taxonomy" id="2290923"/>
    <lineage>
        <taxon>Bacteria</taxon>
        <taxon>Pseudomonadati</taxon>
        <taxon>Pseudomonadota</taxon>
        <taxon>Betaproteobacteria</taxon>
        <taxon>Neisseriales</taxon>
        <taxon>Neisseriaceae</taxon>
        <taxon>Crenobacter</taxon>
    </lineage>
</organism>
<dbReference type="Proteomes" id="UP000254537">
    <property type="component" value="Chromosome"/>
</dbReference>
<evidence type="ECO:0000313" key="2">
    <source>
        <dbReference type="EMBL" id="AXK40668.1"/>
    </source>
</evidence>
<keyword evidence="1" id="KW-0812">Transmembrane</keyword>
<dbReference type="EMBL" id="CP031337">
    <property type="protein sequence ID" value="AXK40668.1"/>
    <property type="molecule type" value="Genomic_DNA"/>
</dbReference>
<proteinExistence type="predicted"/>
<protein>
    <submittedName>
        <fullName evidence="2">Uncharacterized protein</fullName>
    </submittedName>
</protein>
<gene>
    <name evidence="2" type="ORF">DWG20_15250</name>
</gene>
<accession>A0A345Y9R6</accession>
<keyword evidence="1" id="KW-0472">Membrane</keyword>
<name>A0A345Y9R6_9NEIS</name>
<feature type="transmembrane region" description="Helical" evidence="1">
    <location>
        <begin position="165"/>
        <end position="183"/>
    </location>
</feature>
<feature type="transmembrane region" description="Helical" evidence="1">
    <location>
        <begin position="12"/>
        <end position="31"/>
    </location>
</feature>
<dbReference type="AlphaFoldDB" id="A0A345Y9R6"/>
<feature type="transmembrane region" description="Helical" evidence="1">
    <location>
        <begin position="43"/>
        <end position="67"/>
    </location>
</feature>
<keyword evidence="1" id="KW-1133">Transmembrane helix</keyword>
<sequence length="270" mass="30430">MLGVKKVAAEPLPWIAIGTLALGRVAILLFRHPDQSSYFLREYYSDLIIGGLFFLFPYAFFHIYGAYPLSVLFNLLSRGASMDESEISPGNFEKPNAIKSHDFGPLITLKRQALRLEQVARSVYSRAGIYLVVGVLIAFAGLGFFSVSFSHGVFSLPTSVLTTKIIISITGLTFVELIAFFFLRQYRSGMDEYRYYENMVRSRHDLIVLLGLLADNERKYDPLDLVKLRALCVQQGILNSGETTEILESKKLQKDELQALNSILEVILKK</sequence>
<feature type="transmembrane region" description="Helical" evidence="1">
    <location>
        <begin position="127"/>
        <end position="145"/>
    </location>
</feature>